<gene>
    <name evidence="1" type="ORF">M5G11_12230</name>
</gene>
<keyword evidence="2" id="KW-1185">Reference proteome</keyword>
<name>A0ABT5NT07_9PSED</name>
<reference evidence="1 2" key="1">
    <citation type="submission" date="2022-05" db="EMBL/GenBank/DDBJ databases">
        <title>Novel Pseudomonas spp. Isolated from a Rainbow Trout Aquaculture Facility.</title>
        <authorList>
            <person name="Testerman T."/>
            <person name="Graf J."/>
        </authorList>
    </citation>
    <scope>NUCLEOTIDE SEQUENCE [LARGE SCALE GENOMIC DNA]</scope>
    <source>
        <strain evidence="1 2">ID681</strain>
    </source>
</reference>
<evidence type="ECO:0000313" key="2">
    <source>
        <dbReference type="Proteomes" id="UP001148203"/>
    </source>
</evidence>
<protein>
    <submittedName>
        <fullName evidence="1">Uncharacterized protein</fullName>
    </submittedName>
</protein>
<sequence>MTSLWKLLFKRPAERHFARLDSHGLCQAFKRCQQQPAGSGWVEISEIRLHWLNRPLPASARVCPPVRQHKVQPALAA</sequence>
<dbReference type="Proteomes" id="UP001148203">
    <property type="component" value="Unassembled WGS sequence"/>
</dbReference>
<dbReference type="RefSeq" id="WP_273911608.1">
    <property type="nucleotide sequence ID" value="NZ_JAMDGX010000043.1"/>
</dbReference>
<proteinExistence type="predicted"/>
<accession>A0ABT5NT07</accession>
<evidence type="ECO:0000313" key="1">
    <source>
        <dbReference type="EMBL" id="MDD0991306.1"/>
    </source>
</evidence>
<dbReference type="EMBL" id="JAMDGY010000027">
    <property type="protein sequence ID" value="MDD0991306.1"/>
    <property type="molecule type" value="Genomic_DNA"/>
</dbReference>
<organism evidence="1 2">
    <name type="scientific">Pseudomonas fontis</name>
    <dbReference type="NCBI Taxonomy" id="2942633"/>
    <lineage>
        <taxon>Bacteria</taxon>
        <taxon>Pseudomonadati</taxon>
        <taxon>Pseudomonadota</taxon>
        <taxon>Gammaproteobacteria</taxon>
        <taxon>Pseudomonadales</taxon>
        <taxon>Pseudomonadaceae</taxon>
        <taxon>Pseudomonas</taxon>
    </lineage>
</organism>
<comment type="caution">
    <text evidence="1">The sequence shown here is derived from an EMBL/GenBank/DDBJ whole genome shotgun (WGS) entry which is preliminary data.</text>
</comment>